<dbReference type="OrthoDB" id="4377479at2"/>
<feature type="compositionally biased region" description="Pro residues" evidence="1">
    <location>
        <begin position="7"/>
        <end position="20"/>
    </location>
</feature>
<dbReference type="Proteomes" id="UP000271626">
    <property type="component" value="Chromosome"/>
</dbReference>
<feature type="region of interest" description="Disordered" evidence="1">
    <location>
        <begin position="104"/>
        <end position="123"/>
    </location>
</feature>
<organism evidence="2 3">
    <name type="scientific">Tsukamurella paurometabola</name>
    <name type="common">Corynebacterium paurometabolum</name>
    <dbReference type="NCBI Taxonomy" id="2061"/>
    <lineage>
        <taxon>Bacteria</taxon>
        <taxon>Bacillati</taxon>
        <taxon>Actinomycetota</taxon>
        <taxon>Actinomycetes</taxon>
        <taxon>Mycobacteriales</taxon>
        <taxon>Tsukamurellaceae</taxon>
        <taxon>Tsukamurella</taxon>
    </lineage>
</organism>
<accession>A0A3P8LGV3</accession>
<dbReference type="RefSeq" id="WP_126197746.1">
    <property type="nucleotide sequence ID" value="NZ_CP085954.1"/>
</dbReference>
<feature type="compositionally biased region" description="Basic and acidic residues" evidence="1">
    <location>
        <begin position="88"/>
        <end position="99"/>
    </location>
</feature>
<feature type="compositionally biased region" description="Pro residues" evidence="1">
    <location>
        <begin position="114"/>
        <end position="123"/>
    </location>
</feature>
<evidence type="ECO:0008006" key="4">
    <source>
        <dbReference type="Google" id="ProtNLM"/>
    </source>
</evidence>
<gene>
    <name evidence="2" type="ORF">NCTC10741_03966</name>
</gene>
<dbReference type="AlphaFoldDB" id="A0A3P8LGV3"/>
<feature type="region of interest" description="Disordered" evidence="1">
    <location>
        <begin position="73"/>
        <end position="99"/>
    </location>
</feature>
<protein>
    <recommendedName>
        <fullName evidence="4">PspA domain-containing protein</fullName>
    </recommendedName>
</protein>
<reference evidence="2 3" key="1">
    <citation type="submission" date="2018-12" db="EMBL/GenBank/DDBJ databases">
        <authorList>
            <consortium name="Pathogen Informatics"/>
        </authorList>
    </citation>
    <scope>NUCLEOTIDE SEQUENCE [LARGE SCALE GENOMIC DNA]</scope>
    <source>
        <strain evidence="2 3">NCTC10741</strain>
    </source>
</reference>
<evidence type="ECO:0000313" key="3">
    <source>
        <dbReference type="Proteomes" id="UP000271626"/>
    </source>
</evidence>
<evidence type="ECO:0000313" key="2">
    <source>
        <dbReference type="EMBL" id="VDR40802.1"/>
    </source>
</evidence>
<sequence>MTHPGDPAQPPPSRPVPPEPAAAAPEPIDAEIVDPPPSGPVAPSYEEVTGYTAAGVPTFDHVRDKIERRTTTALGAEELAHGTAAAQDAERAFAEREKAAKARLEEIRRSLGSPTPPPDAPEA</sequence>
<proteinExistence type="predicted"/>
<evidence type="ECO:0000256" key="1">
    <source>
        <dbReference type="SAM" id="MobiDB-lite"/>
    </source>
</evidence>
<dbReference type="EMBL" id="LR131273">
    <property type="protein sequence ID" value="VDR40802.1"/>
    <property type="molecule type" value="Genomic_DNA"/>
</dbReference>
<feature type="region of interest" description="Disordered" evidence="1">
    <location>
        <begin position="1"/>
        <end position="46"/>
    </location>
</feature>
<name>A0A3P8LGV3_TSUPA</name>